<dbReference type="InterPro" id="IPR005135">
    <property type="entry name" value="Endo/exonuclease/phosphatase"/>
</dbReference>
<dbReference type="Pfam" id="PF03372">
    <property type="entry name" value="Exo_endo_phos"/>
    <property type="match status" value="1"/>
</dbReference>
<dbReference type="GO" id="GO:0003824">
    <property type="term" value="F:catalytic activity"/>
    <property type="evidence" value="ECO:0007669"/>
    <property type="project" value="InterPro"/>
</dbReference>
<dbReference type="Proteomes" id="UP000318995">
    <property type="component" value="Unassembled WGS sequence"/>
</dbReference>
<organism evidence="3 4">
    <name type="scientific">Botrimarina hoheduenensis</name>
    <dbReference type="NCBI Taxonomy" id="2528000"/>
    <lineage>
        <taxon>Bacteria</taxon>
        <taxon>Pseudomonadati</taxon>
        <taxon>Planctomycetota</taxon>
        <taxon>Planctomycetia</taxon>
        <taxon>Pirellulales</taxon>
        <taxon>Lacipirellulaceae</taxon>
        <taxon>Botrimarina</taxon>
    </lineage>
</organism>
<dbReference type="InterPro" id="IPR036691">
    <property type="entry name" value="Endo/exonu/phosph_ase_sf"/>
</dbReference>
<sequence length="353" mass="39348">MSDRASLRNLLASGLPLVGPAPMAKPIRMFALSLLPALLSIAWAIGQVWRDKYWLTGLCFYAPSPVVAALLALGGLTAWWLKRRSLACYALLLACAPLTSVLLFEHRWFATDHTAATLVESRASLTSKERGLVAPQVIGSRTLRVVHWNVMWGKRGWSREVDELLPLQAELYALSEIDPSADYSRFEGYSVLGDMAMVIVARGTLTGQQRRLNKSDIRTWVVDWSPPSWPEGEPPVRVMMVDLTAMLQFHRDPPLALLRREIAELRPDLVLGDFNAPRQSRRLAPLPAGYRHAYDVLGAGWSATWPWPLPVLAIDQLITGQRLTPLRYAIQSSGLSDHRRQFLEVTLGAESGL</sequence>
<evidence type="ECO:0000313" key="4">
    <source>
        <dbReference type="Proteomes" id="UP000318995"/>
    </source>
</evidence>
<dbReference type="Gene3D" id="3.60.10.10">
    <property type="entry name" value="Endonuclease/exonuclease/phosphatase"/>
    <property type="match status" value="1"/>
</dbReference>
<feature type="domain" description="Endonuclease/exonuclease/phosphatase" evidence="2">
    <location>
        <begin position="192"/>
        <end position="338"/>
    </location>
</feature>
<proteinExistence type="predicted"/>
<feature type="transmembrane region" description="Helical" evidence="1">
    <location>
        <begin position="86"/>
        <end position="104"/>
    </location>
</feature>
<keyword evidence="1" id="KW-0812">Transmembrane</keyword>
<dbReference type="SUPFAM" id="SSF56219">
    <property type="entry name" value="DNase I-like"/>
    <property type="match status" value="1"/>
</dbReference>
<dbReference type="EMBL" id="SJPH01000002">
    <property type="protein sequence ID" value="TWT47700.1"/>
    <property type="molecule type" value="Genomic_DNA"/>
</dbReference>
<name>A0A5C5WAJ2_9BACT</name>
<protein>
    <recommendedName>
        <fullName evidence="2">Endonuclease/exonuclease/phosphatase domain-containing protein</fullName>
    </recommendedName>
</protein>
<reference evidence="3 4" key="1">
    <citation type="submission" date="2019-02" db="EMBL/GenBank/DDBJ databases">
        <title>Deep-cultivation of Planctomycetes and their phenomic and genomic characterization uncovers novel biology.</title>
        <authorList>
            <person name="Wiegand S."/>
            <person name="Jogler M."/>
            <person name="Boedeker C."/>
            <person name="Pinto D."/>
            <person name="Vollmers J."/>
            <person name="Rivas-Marin E."/>
            <person name="Kohn T."/>
            <person name="Peeters S.H."/>
            <person name="Heuer A."/>
            <person name="Rast P."/>
            <person name="Oberbeckmann S."/>
            <person name="Bunk B."/>
            <person name="Jeske O."/>
            <person name="Meyerdierks A."/>
            <person name="Storesund J.E."/>
            <person name="Kallscheuer N."/>
            <person name="Luecker S."/>
            <person name="Lage O.M."/>
            <person name="Pohl T."/>
            <person name="Merkel B.J."/>
            <person name="Hornburger P."/>
            <person name="Mueller R.-W."/>
            <person name="Bruemmer F."/>
            <person name="Labrenz M."/>
            <person name="Spormann A.M."/>
            <person name="Op Den Camp H."/>
            <person name="Overmann J."/>
            <person name="Amann R."/>
            <person name="Jetten M.S.M."/>
            <person name="Mascher T."/>
            <person name="Medema M.H."/>
            <person name="Devos D.P."/>
            <person name="Kaster A.-K."/>
            <person name="Ovreas L."/>
            <person name="Rohde M."/>
            <person name="Galperin M.Y."/>
            <person name="Jogler C."/>
        </authorList>
    </citation>
    <scope>NUCLEOTIDE SEQUENCE [LARGE SCALE GENOMIC DNA]</scope>
    <source>
        <strain evidence="3 4">Pla111</strain>
    </source>
</reference>
<gene>
    <name evidence="3" type="ORF">Pla111_13200</name>
</gene>
<evidence type="ECO:0000313" key="3">
    <source>
        <dbReference type="EMBL" id="TWT47700.1"/>
    </source>
</evidence>
<feature type="transmembrane region" description="Helical" evidence="1">
    <location>
        <begin position="60"/>
        <end position="81"/>
    </location>
</feature>
<evidence type="ECO:0000259" key="2">
    <source>
        <dbReference type="Pfam" id="PF03372"/>
    </source>
</evidence>
<evidence type="ECO:0000256" key="1">
    <source>
        <dbReference type="SAM" id="Phobius"/>
    </source>
</evidence>
<keyword evidence="4" id="KW-1185">Reference proteome</keyword>
<comment type="caution">
    <text evidence="3">The sequence shown here is derived from an EMBL/GenBank/DDBJ whole genome shotgun (WGS) entry which is preliminary data.</text>
</comment>
<dbReference type="AlphaFoldDB" id="A0A5C5WAJ2"/>
<accession>A0A5C5WAJ2</accession>
<keyword evidence="1" id="KW-1133">Transmembrane helix</keyword>
<keyword evidence="1" id="KW-0472">Membrane</keyword>